<evidence type="ECO:0000256" key="14">
    <source>
        <dbReference type="PROSITE-ProRule" id="PRU01091"/>
    </source>
</evidence>
<dbReference type="Pfam" id="PF13493">
    <property type="entry name" value="DUF4118"/>
    <property type="match status" value="1"/>
</dbReference>
<dbReference type="SMART" id="SM00862">
    <property type="entry name" value="Trans_reg_C"/>
    <property type="match status" value="1"/>
</dbReference>
<dbReference type="PROSITE" id="PS51755">
    <property type="entry name" value="OMPR_PHOB"/>
    <property type="match status" value="1"/>
</dbReference>
<reference evidence="17 18" key="1">
    <citation type="submission" date="2018-06" db="EMBL/GenBank/DDBJ databases">
        <title>Complete Genome Sequence of the Microcystin-Degrading Bacterium Sphingosinicella microcystinivorans Strain B-9.</title>
        <authorList>
            <person name="Jin H."/>
            <person name="Nishizawa T."/>
            <person name="Guo Y."/>
            <person name="Nishizawa A."/>
            <person name="Park H."/>
            <person name="Kato H."/>
            <person name="Tsuji K."/>
            <person name="Harada K."/>
        </authorList>
    </citation>
    <scope>NUCLEOTIDE SEQUENCE [LARGE SCALE GENOMIC DNA]</scope>
    <source>
        <strain evidence="17 18">B9</strain>
    </source>
</reference>
<evidence type="ECO:0000256" key="13">
    <source>
        <dbReference type="ARBA" id="ARBA00023163"/>
    </source>
</evidence>
<dbReference type="InterPro" id="IPR001867">
    <property type="entry name" value="OmpR/PhoB-type_DNA-bd"/>
</dbReference>
<keyword evidence="11 14" id="KW-0238">DNA-binding</keyword>
<evidence type="ECO:0000256" key="4">
    <source>
        <dbReference type="ARBA" id="ARBA00022692"/>
    </source>
</evidence>
<feature type="DNA-binding region" description="OmpR/PhoB-type" evidence="14">
    <location>
        <begin position="347"/>
        <end position="446"/>
    </location>
</feature>
<name>A0AAD1D7T2_SPHMI</name>
<evidence type="ECO:0000256" key="6">
    <source>
        <dbReference type="ARBA" id="ARBA00022777"/>
    </source>
</evidence>
<dbReference type="InterPro" id="IPR036388">
    <property type="entry name" value="WH-like_DNA-bd_sf"/>
</dbReference>
<dbReference type="InterPro" id="IPR029016">
    <property type="entry name" value="GAF-like_dom_sf"/>
</dbReference>
<evidence type="ECO:0000256" key="5">
    <source>
        <dbReference type="ARBA" id="ARBA00022741"/>
    </source>
</evidence>
<evidence type="ECO:0000256" key="15">
    <source>
        <dbReference type="SAM" id="Phobius"/>
    </source>
</evidence>
<dbReference type="GO" id="GO:0006355">
    <property type="term" value="P:regulation of DNA-templated transcription"/>
    <property type="evidence" value="ECO:0007669"/>
    <property type="project" value="InterPro"/>
</dbReference>
<dbReference type="GO" id="GO:0005886">
    <property type="term" value="C:plasma membrane"/>
    <property type="evidence" value="ECO:0007669"/>
    <property type="project" value="TreeGrafter"/>
</dbReference>
<comment type="subcellular location">
    <subcellularLocation>
        <location evidence="1">Membrane</location>
        <topology evidence="1">Multi-pass membrane protein</topology>
    </subcellularLocation>
</comment>
<keyword evidence="6" id="KW-0418">Kinase</keyword>
<keyword evidence="10" id="KW-0805">Transcription regulation</keyword>
<dbReference type="GO" id="GO:0003677">
    <property type="term" value="F:DNA binding"/>
    <property type="evidence" value="ECO:0007669"/>
    <property type="project" value="UniProtKB-UniRule"/>
</dbReference>
<evidence type="ECO:0000256" key="7">
    <source>
        <dbReference type="ARBA" id="ARBA00022840"/>
    </source>
</evidence>
<dbReference type="Gene3D" id="1.20.120.620">
    <property type="entry name" value="Backbone structure of the membrane domain of e. Coli histidine kinase receptor kdpd"/>
    <property type="match status" value="1"/>
</dbReference>
<dbReference type="GO" id="GO:0000155">
    <property type="term" value="F:phosphorelay sensor kinase activity"/>
    <property type="evidence" value="ECO:0007669"/>
    <property type="project" value="TreeGrafter"/>
</dbReference>
<keyword evidence="8 15" id="KW-1133">Transmembrane helix</keyword>
<keyword evidence="7" id="KW-0067">ATP-binding</keyword>
<evidence type="ECO:0000256" key="3">
    <source>
        <dbReference type="ARBA" id="ARBA00022679"/>
    </source>
</evidence>
<accession>A0AAD1D7T2</accession>
<keyword evidence="5" id="KW-0547">Nucleotide-binding</keyword>
<keyword evidence="2" id="KW-0597">Phosphoprotein</keyword>
<organism evidence="17 18">
    <name type="scientific">Sphingosinicella microcystinivorans</name>
    <dbReference type="NCBI Taxonomy" id="335406"/>
    <lineage>
        <taxon>Bacteria</taxon>
        <taxon>Pseudomonadati</taxon>
        <taxon>Pseudomonadota</taxon>
        <taxon>Alphaproteobacteria</taxon>
        <taxon>Sphingomonadales</taxon>
        <taxon>Sphingosinicellaceae</taxon>
        <taxon>Sphingosinicella</taxon>
    </lineage>
</organism>
<evidence type="ECO:0000259" key="16">
    <source>
        <dbReference type="PROSITE" id="PS51755"/>
    </source>
</evidence>
<feature type="transmembrane region" description="Helical" evidence="15">
    <location>
        <begin position="98"/>
        <end position="116"/>
    </location>
</feature>
<dbReference type="Gene3D" id="1.10.10.10">
    <property type="entry name" value="Winged helix-like DNA-binding domain superfamily/Winged helix DNA-binding domain"/>
    <property type="match status" value="1"/>
</dbReference>
<dbReference type="Pfam" id="PF00486">
    <property type="entry name" value="Trans_reg_C"/>
    <property type="match status" value="1"/>
</dbReference>
<gene>
    <name evidence="17" type="ORF">SmB9_27580</name>
</gene>
<evidence type="ECO:0000256" key="8">
    <source>
        <dbReference type="ARBA" id="ARBA00022989"/>
    </source>
</evidence>
<dbReference type="EMBL" id="AP018711">
    <property type="protein sequence ID" value="BBE35100.1"/>
    <property type="molecule type" value="Genomic_DNA"/>
</dbReference>
<keyword evidence="13" id="KW-0804">Transcription</keyword>
<evidence type="ECO:0000256" key="10">
    <source>
        <dbReference type="ARBA" id="ARBA00023015"/>
    </source>
</evidence>
<dbReference type="Proteomes" id="UP000275727">
    <property type="component" value="Chromosome"/>
</dbReference>
<dbReference type="GO" id="GO:0005524">
    <property type="term" value="F:ATP binding"/>
    <property type="evidence" value="ECO:0007669"/>
    <property type="project" value="UniProtKB-KW"/>
</dbReference>
<dbReference type="KEGG" id="smic:SmB9_27580"/>
<dbReference type="SUPFAM" id="SSF55781">
    <property type="entry name" value="GAF domain-like"/>
    <property type="match status" value="1"/>
</dbReference>
<evidence type="ECO:0000256" key="1">
    <source>
        <dbReference type="ARBA" id="ARBA00004141"/>
    </source>
</evidence>
<dbReference type="InterPro" id="IPR052023">
    <property type="entry name" value="Histidine_kinase_KdpD"/>
</dbReference>
<dbReference type="SUPFAM" id="SSF46894">
    <property type="entry name" value="C-terminal effector domain of the bipartite response regulators"/>
    <property type="match status" value="1"/>
</dbReference>
<sequence>MECEATGRQFRPNDMTRRVGGYAATLLLIAGATLAGLMIAPRWGNEPVALLYIPPVLVAAITCGLWPALAVAVASTLTYNFYFTEPYGTFIINSPADVVTVAVLFLVAVVTSRLAASLREQSRRADENAARNATIAGLARRLLSCAGEQDIADVAVRELARLFGGHAVLLTGREVPRIVAAGSAGIVLSPSDLAAAALTLESGEASGRGVDRVHLADWQFHPVASDHAVLAAIGLAREDGVPPVPEDKRQLLGNLLDQIALALERARLEGEAREVAALRERDRLRSVLLTSIGEDVKPRLNAIAAAARALRRAEGGDKGLAATVAAETAHLDRYIDGLVDLSPGATQEPLSIGFLLIDFHRRTVRRDGEEVHLTPKEYAVLAELAKHMGRVLTHRHLLRSVWGPAQQDNIDYLRVAVRALRQKLERDPARPELIINEPAVGYRLVAP</sequence>
<evidence type="ECO:0000256" key="9">
    <source>
        <dbReference type="ARBA" id="ARBA00023012"/>
    </source>
</evidence>
<feature type="transmembrane region" description="Helical" evidence="15">
    <location>
        <begin position="20"/>
        <end position="40"/>
    </location>
</feature>
<dbReference type="InterPro" id="IPR016032">
    <property type="entry name" value="Sig_transdc_resp-reg_C-effctor"/>
</dbReference>
<dbReference type="AlphaFoldDB" id="A0AAD1D7T2"/>
<dbReference type="InterPro" id="IPR038318">
    <property type="entry name" value="KdpD_sf"/>
</dbReference>
<keyword evidence="3" id="KW-0808">Transferase</keyword>
<feature type="transmembrane region" description="Helical" evidence="15">
    <location>
        <begin position="52"/>
        <end position="78"/>
    </location>
</feature>
<keyword evidence="4 15" id="KW-0812">Transmembrane</keyword>
<evidence type="ECO:0000256" key="11">
    <source>
        <dbReference type="ARBA" id="ARBA00023125"/>
    </source>
</evidence>
<dbReference type="Gene3D" id="3.30.450.40">
    <property type="match status" value="1"/>
</dbReference>
<dbReference type="CDD" id="cd00383">
    <property type="entry name" value="trans_reg_C"/>
    <property type="match status" value="1"/>
</dbReference>
<dbReference type="PANTHER" id="PTHR45569">
    <property type="entry name" value="SENSOR PROTEIN KDPD"/>
    <property type="match status" value="1"/>
</dbReference>
<keyword evidence="9" id="KW-0902">Two-component regulatory system</keyword>
<dbReference type="InterPro" id="IPR025201">
    <property type="entry name" value="KdpD_TM"/>
</dbReference>
<feature type="domain" description="OmpR/PhoB-type" evidence="16">
    <location>
        <begin position="347"/>
        <end position="446"/>
    </location>
</feature>
<evidence type="ECO:0000256" key="12">
    <source>
        <dbReference type="ARBA" id="ARBA00023136"/>
    </source>
</evidence>
<proteinExistence type="predicted"/>
<dbReference type="PANTHER" id="PTHR45569:SF1">
    <property type="entry name" value="SENSOR PROTEIN KDPD"/>
    <property type="match status" value="1"/>
</dbReference>
<protein>
    <recommendedName>
        <fullName evidence="16">OmpR/PhoB-type domain-containing protein</fullName>
    </recommendedName>
</protein>
<evidence type="ECO:0000313" key="17">
    <source>
        <dbReference type="EMBL" id="BBE35100.1"/>
    </source>
</evidence>
<evidence type="ECO:0000313" key="18">
    <source>
        <dbReference type="Proteomes" id="UP000275727"/>
    </source>
</evidence>
<evidence type="ECO:0000256" key="2">
    <source>
        <dbReference type="ARBA" id="ARBA00022553"/>
    </source>
</evidence>
<keyword evidence="12 15" id="KW-0472">Membrane</keyword>